<keyword evidence="3" id="KW-0813">Transport</keyword>
<feature type="signal peptide" evidence="8">
    <location>
        <begin position="1"/>
        <end position="23"/>
    </location>
</feature>
<reference evidence="9 10" key="1">
    <citation type="submission" date="2016-10" db="EMBL/GenBank/DDBJ databases">
        <authorList>
            <person name="de Groot N.N."/>
        </authorList>
    </citation>
    <scope>NUCLEOTIDE SEQUENCE [LARGE SCALE GENOMIC DNA]</scope>
    <source>
        <strain evidence="9 10">DSM 19033</strain>
    </source>
</reference>
<dbReference type="GO" id="GO:1990281">
    <property type="term" value="C:efflux pump complex"/>
    <property type="evidence" value="ECO:0007669"/>
    <property type="project" value="TreeGrafter"/>
</dbReference>
<evidence type="ECO:0000313" key="10">
    <source>
        <dbReference type="Proteomes" id="UP000198850"/>
    </source>
</evidence>
<dbReference type="SUPFAM" id="SSF56954">
    <property type="entry name" value="Outer membrane efflux proteins (OEP)"/>
    <property type="match status" value="1"/>
</dbReference>
<keyword evidence="8" id="KW-0732">Signal</keyword>
<dbReference type="GO" id="GO:0015562">
    <property type="term" value="F:efflux transmembrane transporter activity"/>
    <property type="evidence" value="ECO:0007669"/>
    <property type="project" value="InterPro"/>
</dbReference>
<dbReference type="Pfam" id="PF02321">
    <property type="entry name" value="OEP"/>
    <property type="match status" value="1"/>
</dbReference>
<evidence type="ECO:0000256" key="8">
    <source>
        <dbReference type="SAM" id="SignalP"/>
    </source>
</evidence>
<keyword evidence="5" id="KW-0812">Transmembrane</keyword>
<dbReference type="GO" id="GO:0015288">
    <property type="term" value="F:porin activity"/>
    <property type="evidence" value="ECO:0007669"/>
    <property type="project" value="TreeGrafter"/>
</dbReference>
<dbReference type="EMBL" id="FNRA01000003">
    <property type="protein sequence ID" value="SEA36933.1"/>
    <property type="molecule type" value="Genomic_DNA"/>
</dbReference>
<dbReference type="PANTHER" id="PTHR30026">
    <property type="entry name" value="OUTER MEMBRANE PROTEIN TOLC"/>
    <property type="match status" value="1"/>
</dbReference>
<evidence type="ECO:0000256" key="1">
    <source>
        <dbReference type="ARBA" id="ARBA00004442"/>
    </source>
</evidence>
<keyword evidence="10" id="KW-1185">Reference proteome</keyword>
<keyword evidence="6" id="KW-0472">Membrane</keyword>
<organism evidence="9 10">
    <name type="scientific">Pedobacter hartonius</name>
    <dbReference type="NCBI Taxonomy" id="425514"/>
    <lineage>
        <taxon>Bacteria</taxon>
        <taxon>Pseudomonadati</taxon>
        <taxon>Bacteroidota</taxon>
        <taxon>Sphingobacteriia</taxon>
        <taxon>Sphingobacteriales</taxon>
        <taxon>Sphingobacteriaceae</taxon>
        <taxon>Pedobacter</taxon>
    </lineage>
</organism>
<evidence type="ECO:0000256" key="3">
    <source>
        <dbReference type="ARBA" id="ARBA00022448"/>
    </source>
</evidence>
<evidence type="ECO:0000256" key="5">
    <source>
        <dbReference type="ARBA" id="ARBA00022692"/>
    </source>
</evidence>
<evidence type="ECO:0000256" key="4">
    <source>
        <dbReference type="ARBA" id="ARBA00022452"/>
    </source>
</evidence>
<comment type="similarity">
    <text evidence="2">Belongs to the outer membrane factor (OMF) (TC 1.B.17) family.</text>
</comment>
<name>A0A1H4ALY4_9SPHI</name>
<comment type="subcellular location">
    <subcellularLocation>
        <location evidence="1">Cell outer membrane</location>
    </subcellularLocation>
</comment>
<dbReference type="Gene3D" id="1.20.1600.10">
    <property type="entry name" value="Outer membrane efflux proteins (OEP)"/>
    <property type="match status" value="1"/>
</dbReference>
<accession>A0A1H4ALY4</accession>
<dbReference type="OrthoDB" id="654853at2"/>
<dbReference type="PANTHER" id="PTHR30026:SF20">
    <property type="entry name" value="OUTER MEMBRANE PROTEIN TOLC"/>
    <property type="match status" value="1"/>
</dbReference>
<sequence length="466" mass="51545">MPRIPLSTLLCCSFLCANLTVDAQTLNMKEAISTAIANYGTIKAKTNYVNASKQTVMQSKREYLPNFTLSAQQDYGTVNGQTGPLAPFGGALNVSSSGPTLASQNWNAGFGALYLSNINWDFFTFGRIKERIKVSKVTLTRDENDLSQEIFQHEIRVSAAYLNLLAAQRLTKSQQRNLERAIVFKDNAVARAKNGLIAGVDSALANAQVSSAKILLTNAIDLQQEQANRLGVLLGITATEFTLDTASINHVPHAILMADTNANLAQHPVLKYYRNRVDVSNEQTNYYKRLMYPTFSFIGVFQGRGSGFSSNYGNDQGAYSSNYGDGINPTRANYLFGVGLVWNLSSILKTSPQVRAQRFTTYGLENEYQVIDQQLHSQLALSETKIKNAMDNYMEAPEQVKAAAQAYLQKSVQYKNGLATLVDLTQALFVLNRAETDRDIAYTNVWQALLIKSAAMGDYNIFINEF</sequence>
<dbReference type="STRING" id="425514.SAMN05443550_10329"/>
<dbReference type="GO" id="GO:0009279">
    <property type="term" value="C:cell outer membrane"/>
    <property type="evidence" value="ECO:0007669"/>
    <property type="project" value="UniProtKB-SubCell"/>
</dbReference>
<dbReference type="AlphaFoldDB" id="A0A1H4ALY4"/>
<evidence type="ECO:0000313" key="9">
    <source>
        <dbReference type="EMBL" id="SEA36933.1"/>
    </source>
</evidence>
<dbReference type="Proteomes" id="UP000198850">
    <property type="component" value="Unassembled WGS sequence"/>
</dbReference>
<proteinExistence type="inferred from homology"/>
<gene>
    <name evidence="9" type="ORF">SAMN05443550_10329</name>
</gene>
<protein>
    <submittedName>
        <fullName evidence="9">Outer membrane protein TolC</fullName>
    </submittedName>
</protein>
<dbReference type="InterPro" id="IPR051906">
    <property type="entry name" value="TolC-like"/>
</dbReference>
<feature type="chain" id="PRO_5011485006" evidence="8">
    <location>
        <begin position="24"/>
        <end position="466"/>
    </location>
</feature>
<keyword evidence="4" id="KW-1134">Transmembrane beta strand</keyword>
<keyword evidence="7" id="KW-0998">Cell outer membrane</keyword>
<evidence type="ECO:0000256" key="6">
    <source>
        <dbReference type="ARBA" id="ARBA00023136"/>
    </source>
</evidence>
<evidence type="ECO:0000256" key="2">
    <source>
        <dbReference type="ARBA" id="ARBA00007613"/>
    </source>
</evidence>
<evidence type="ECO:0000256" key="7">
    <source>
        <dbReference type="ARBA" id="ARBA00023237"/>
    </source>
</evidence>
<dbReference type="InterPro" id="IPR003423">
    <property type="entry name" value="OMP_efflux"/>
</dbReference>